<comment type="caution">
    <text evidence="2">The sequence shown here is derived from an EMBL/GenBank/DDBJ whole genome shotgun (WGS) entry which is preliminary data.</text>
</comment>
<keyword evidence="3" id="KW-1185">Reference proteome</keyword>
<feature type="region of interest" description="Disordered" evidence="1">
    <location>
        <begin position="50"/>
        <end position="188"/>
    </location>
</feature>
<dbReference type="RefSeq" id="XP_040779154.1">
    <property type="nucleotide sequence ID" value="XM_040920129.1"/>
</dbReference>
<evidence type="ECO:0000256" key="1">
    <source>
        <dbReference type="SAM" id="MobiDB-lite"/>
    </source>
</evidence>
<reference evidence="2" key="1">
    <citation type="journal article" date="2020" name="Phytopathology">
        <title>Genome sequence of the chestnut blight fungus Cryphonectria parasitica EP155: A fundamental resource for an archetypical invasive plant pathogen.</title>
        <authorList>
            <person name="Crouch J.A."/>
            <person name="Dawe A."/>
            <person name="Aerts A."/>
            <person name="Barry K."/>
            <person name="Churchill A.C.L."/>
            <person name="Grimwood J."/>
            <person name="Hillman B."/>
            <person name="Milgroom M.G."/>
            <person name="Pangilinan J."/>
            <person name="Smith M."/>
            <person name="Salamov A."/>
            <person name="Schmutz J."/>
            <person name="Yadav J."/>
            <person name="Grigoriev I.V."/>
            <person name="Nuss D."/>
        </authorList>
    </citation>
    <scope>NUCLEOTIDE SEQUENCE</scope>
    <source>
        <strain evidence="2">EP155</strain>
    </source>
</reference>
<dbReference type="AlphaFoldDB" id="A0A9P4Y7K7"/>
<dbReference type="GeneID" id="63837258"/>
<accession>A0A9P4Y7K7</accession>
<evidence type="ECO:0000313" key="2">
    <source>
        <dbReference type="EMBL" id="KAF3768193.1"/>
    </source>
</evidence>
<dbReference type="Proteomes" id="UP000803844">
    <property type="component" value="Unassembled WGS sequence"/>
</dbReference>
<dbReference type="OrthoDB" id="4639270at2759"/>
<sequence length="188" mass="21313">MSLADTKAAIEKLLEKDLCVFLKIRTQLHSLMIFWERIIHEKNRFDAEDKFRDSASGQVAKRKASRAKPHESDLEAVDQEPPKKTKRMKMQQGGNDDQDNDDSEEDDDSDGDFENELETTDEEPPRGRTRNRGARQNKSPAVQKGKQLKKKSAAGRGGGQNANTKGKVEDLGSEDEQYKTRLAKLLRK</sequence>
<protein>
    <submittedName>
        <fullName evidence="2">Uncharacterized protein</fullName>
    </submittedName>
</protein>
<dbReference type="EMBL" id="MU032345">
    <property type="protein sequence ID" value="KAF3768193.1"/>
    <property type="molecule type" value="Genomic_DNA"/>
</dbReference>
<feature type="compositionally biased region" description="Acidic residues" evidence="1">
    <location>
        <begin position="96"/>
        <end position="122"/>
    </location>
</feature>
<gene>
    <name evidence="2" type="ORF">M406DRAFT_326800</name>
</gene>
<name>A0A9P4Y7K7_CRYP1</name>
<organism evidence="2 3">
    <name type="scientific">Cryphonectria parasitica (strain ATCC 38755 / EP155)</name>
    <dbReference type="NCBI Taxonomy" id="660469"/>
    <lineage>
        <taxon>Eukaryota</taxon>
        <taxon>Fungi</taxon>
        <taxon>Dikarya</taxon>
        <taxon>Ascomycota</taxon>
        <taxon>Pezizomycotina</taxon>
        <taxon>Sordariomycetes</taxon>
        <taxon>Sordariomycetidae</taxon>
        <taxon>Diaporthales</taxon>
        <taxon>Cryphonectriaceae</taxon>
        <taxon>Cryphonectria-Endothia species complex</taxon>
        <taxon>Cryphonectria</taxon>
    </lineage>
</organism>
<evidence type="ECO:0000313" key="3">
    <source>
        <dbReference type="Proteomes" id="UP000803844"/>
    </source>
</evidence>
<proteinExistence type="predicted"/>